<feature type="region of interest" description="Disordered" evidence="1">
    <location>
        <begin position="478"/>
        <end position="513"/>
    </location>
</feature>
<dbReference type="PANTHER" id="PTHR38887:SF1">
    <property type="entry name" value="RAS MODIFICATION PROTEIN ERF4"/>
    <property type="match status" value="1"/>
</dbReference>
<comment type="caution">
    <text evidence="2">The sequence shown here is derived from an EMBL/GenBank/DDBJ whole genome shotgun (WGS) entry which is preliminary data.</text>
</comment>
<dbReference type="EMBL" id="JAGMWT010000001">
    <property type="protein sequence ID" value="KAH7138559.1"/>
    <property type="molecule type" value="Genomic_DNA"/>
</dbReference>
<evidence type="ECO:0000256" key="1">
    <source>
        <dbReference type="SAM" id="MobiDB-lite"/>
    </source>
</evidence>
<feature type="non-terminal residue" evidence="2">
    <location>
        <position position="1"/>
    </location>
</feature>
<feature type="compositionally biased region" description="Basic and acidic residues" evidence="1">
    <location>
        <begin position="394"/>
        <end position="405"/>
    </location>
</feature>
<gene>
    <name evidence="2" type="ORF">B0J11DRAFT_401717</name>
</gene>
<dbReference type="PANTHER" id="PTHR38887">
    <property type="entry name" value="CHROMOSOME 21, WHOLE GENOME SHOTGUN SEQUENCE"/>
    <property type="match status" value="1"/>
</dbReference>
<dbReference type="OrthoDB" id="3068835at2759"/>
<feature type="compositionally biased region" description="Acidic residues" evidence="1">
    <location>
        <begin position="43"/>
        <end position="53"/>
    </location>
</feature>
<dbReference type="InterPro" id="IPR053221">
    <property type="entry name" value="Burnettramic_acid_biosynth"/>
</dbReference>
<reference evidence="2" key="1">
    <citation type="journal article" date="2021" name="Nat. Commun.">
        <title>Genetic determinants of endophytism in the Arabidopsis root mycobiome.</title>
        <authorList>
            <person name="Mesny F."/>
            <person name="Miyauchi S."/>
            <person name="Thiergart T."/>
            <person name="Pickel B."/>
            <person name="Atanasova L."/>
            <person name="Karlsson M."/>
            <person name="Huettel B."/>
            <person name="Barry K.W."/>
            <person name="Haridas S."/>
            <person name="Chen C."/>
            <person name="Bauer D."/>
            <person name="Andreopoulos W."/>
            <person name="Pangilinan J."/>
            <person name="LaButti K."/>
            <person name="Riley R."/>
            <person name="Lipzen A."/>
            <person name="Clum A."/>
            <person name="Drula E."/>
            <person name="Henrissat B."/>
            <person name="Kohler A."/>
            <person name="Grigoriev I.V."/>
            <person name="Martin F.M."/>
            <person name="Hacquard S."/>
        </authorList>
    </citation>
    <scope>NUCLEOTIDE SEQUENCE</scope>
    <source>
        <strain evidence="2">MPI-CAGE-CH-0243</strain>
    </source>
</reference>
<keyword evidence="3" id="KW-1185">Reference proteome</keyword>
<protein>
    <submittedName>
        <fullName evidence="2">Uncharacterized protein</fullName>
    </submittedName>
</protein>
<evidence type="ECO:0000313" key="2">
    <source>
        <dbReference type="EMBL" id="KAH7138559.1"/>
    </source>
</evidence>
<accession>A0A9P9J230</accession>
<dbReference type="Proteomes" id="UP000700596">
    <property type="component" value="Unassembled WGS sequence"/>
</dbReference>
<feature type="region of interest" description="Disordered" evidence="1">
    <location>
        <begin position="1"/>
        <end position="79"/>
    </location>
</feature>
<evidence type="ECO:0000313" key="3">
    <source>
        <dbReference type="Proteomes" id="UP000700596"/>
    </source>
</evidence>
<feature type="region of interest" description="Disordered" evidence="1">
    <location>
        <begin position="103"/>
        <end position="124"/>
    </location>
</feature>
<feature type="compositionally biased region" description="Polar residues" evidence="1">
    <location>
        <begin position="1"/>
        <end position="17"/>
    </location>
</feature>
<feature type="compositionally biased region" description="Low complexity" evidence="1">
    <location>
        <begin position="108"/>
        <end position="124"/>
    </location>
</feature>
<proteinExistence type="predicted"/>
<name>A0A9P9J230_9PLEO</name>
<feature type="compositionally biased region" description="Gly residues" evidence="1">
    <location>
        <begin position="493"/>
        <end position="507"/>
    </location>
</feature>
<feature type="region of interest" description="Disordered" evidence="1">
    <location>
        <begin position="376"/>
        <end position="421"/>
    </location>
</feature>
<dbReference type="AlphaFoldDB" id="A0A9P9J230"/>
<feature type="compositionally biased region" description="Polar residues" evidence="1">
    <location>
        <begin position="383"/>
        <end position="393"/>
    </location>
</feature>
<organism evidence="2 3">
    <name type="scientific">Dendryphion nanum</name>
    <dbReference type="NCBI Taxonomy" id="256645"/>
    <lineage>
        <taxon>Eukaryota</taxon>
        <taxon>Fungi</taxon>
        <taxon>Dikarya</taxon>
        <taxon>Ascomycota</taxon>
        <taxon>Pezizomycotina</taxon>
        <taxon>Dothideomycetes</taxon>
        <taxon>Pleosporomycetidae</taxon>
        <taxon>Pleosporales</taxon>
        <taxon>Torulaceae</taxon>
        <taxon>Dendryphion</taxon>
    </lineage>
</organism>
<sequence length="548" mass="59316">MATRTPPSTLDNHNSDIQPPLLASYSGSNLNAPFTPRSTTFPDDNDSDPDFDVFEPTPMHSPGGPRYEELPPSYDEAQQQALQDARAGIPPLDPNNLEVHRMVLSNDSPPSSHLSLQQSRSSSSILVDPNAYEFEPENRRNANGLGMTVPVQQVARSEQIPVAHMKTGNAPSIASSESVPPNPASILLHRALAFTRHEPAADARYAPRLTRRQWPDAMSTDTLQTETGITEEPVKFLRGYAKVLHAHDIRPAEFAEFLDGLNALCSATNTTPRDLVSPETTNNGTLALVQSYIDATNETFFAPRGLKVSLKPLSALIDTLSIPEDRGQRAGAIASAIDGQSTPDQRAQALYPWVEPLDINVPAPSTQTILTQEMSDRLRRHTQPPTSSTSIPEEVPKSNNMEKADIGNLDTDPPHSVPGSHPGFGPNGVPPFPQLNFGVPGAWGTWNSDIQNSHFPPGPQFPPFHGYRGRGWGPGPFAHQSSSHRGGPWARGRGWGPGSRCGPGVSGGPPANNSWAAWGEGIGKWGEGFGKRMEAWGEQFGKRAEQWG</sequence>